<dbReference type="Proteomes" id="UP001371456">
    <property type="component" value="Unassembled WGS sequence"/>
</dbReference>
<gene>
    <name evidence="2" type="ORF">RDI58_028486</name>
</gene>
<feature type="signal peptide" evidence="1">
    <location>
        <begin position="1"/>
        <end position="28"/>
    </location>
</feature>
<dbReference type="PANTHER" id="PTHR31890:SF18">
    <property type="entry name" value="P18 PROTEIN"/>
    <property type="match status" value="1"/>
</dbReference>
<keyword evidence="1" id="KW-0732">Signal</keyword>
<accession>A0AAN8Y183</accession>
<evidence type="ECO:0008006" key="4">
    <source>
        <dbReference type="Google" id="ProtNLM"/>
    </source>
</evidence>
<dbReference type="EMBL" id="JBANQN010000012">
    <property type="protein sequence ID" value="KAK6773248.1"/>
    <property type="molecule type" value="Genomic_DNA"/>
</dbReference>
<dbReference type="PANTHER" id="PTHR31890">
    <property type="entry name" value="PLANT INVERTASE/PECTIN METHYLESTERASE INHIBITOR SUPERFAMILY PROTEIN"/>
    <property type="match status" value="1"/>
</dbReference>
<evidence type="ECO:0000313" key="2">
    <source>
        <dbReference type="EMBL" id="KAK6773248.1"/>
    </source>
</evidence>
<proteinExistence type="predicted"/>
<protein>
    <recommendedName>
        <fullName evidence="4">Pectinesterase inhibitor domain-containing protein</fullName>
    </recommendedName>
</protein>
<feature type="chain" id="PRO_5042826494" description="Pectinesterase inhibitor domain-containing protein" evidence="1">
    <location>
        <begin position="29"/>
        <end position="182"/>
    </location>
</feature>
<keyword evidence="3" id="KW-1185">Reference proteome</keyword>
<organism evidence="2 3">
    <name type="scientific">Solanum bulbocastanum</name>
    <name type="common">Wild potato</name>
    <dbReference type="NCBI Taxonomy" id="147425"/>
    <lineage>
        <taxon>Eukaryota</taxon>
        <taxon>Viridiplantae</taxon>
        <taxon>Streptophyta</taxon>
        <taxon>Embryophyta</taxon>
        <taxon>Tracheophyta</taxon>
        <taxon>Spermatophyta</taxon>
        <taxon>Magnoliopsida</taxon>
        <taxon>eudicotyledons</taxon>
        <taxon>Gunneridae</taxon>
        <taxon>Pentapetalae</taxon>
        <taxon>asterids</taxon>
        <taxon>lamiids</taxon>
        <taxon>Solanales</taxon>
        <taxon>Solanaceae</taxon>
        <taxon>Solanoideae</taxon>
        <taxon>Solaneae</taxon>
        <taxon>Solanum</taxon>
    </lineage>
</organism>
<evidence type="ECO:0000313" key="3">
    <source>
        <dbReference type="Proteomes" id="UP001371456"/>
    </source>
</evidence>
<evidence type="ECO:0000256" key="1">
    <source>
        <dbReference type="SAM" id="SignalP"/>
    </source>
</evidence>
<name>A0AAN8Y183_SOLBU</name>
<dbReference type="AlphaFoldDB" id="A0AAN8Y183"/>
<sequence length="182" mass="20559">MASLNKISILFLLISLILCFFSSRSINANDDILDIACEKYKECLDYINADKVLAAAATSDLDLGLALMKSIVAQTKTTHDYVLKKKIENPVYTECEKEWLNMGPNFQLILDRTVKNKGYKDDTDDYDFYNVGDASDRCETSLKNANIIDPELNRKSHELGILMVSANRSLTHLSQKKRGLIK</sequence>
<comment type="caution">
    <text evidence="2">The sequence shown here is derived from an EMBL/GenBank/DDBJ whole genome shotgun (WGS) entry which is preliminary data.</text>
</comment>
<reference evidence="2 3" key="1">
    <citation type="submission" date="2024-02" db="EMBL/GenBank/DDBJ databases">
        <title>de novo genome assembly of Solanum bulbocastanum strain 11H21.</title>
        <authorList>
            <person name="Hosaka A.J."/>
        </authorList>
    </citation>
    <scope>NUCLEOTIDE SEQUENCE [LARGE SCALE GENOMIC DNA]</scope>
    <source>
        <tissue evidence="2">Young leaves</tissue>
    </source>
</reference>